<proteinExistence type="predicted"/>
<comment type="caution">
    <text evidence="2">The sequence shown here is derived from an EMBL/GenBank/DDBJ whole genome shotgun (WGS) entry which is preliminary data.</text>
</comment>
<accession>A0ABQ5MTA3</accession>
<feature type="region of interest" description="Disordered" evidence="1">
    <location>
        <begin position="133"/>
        <end position="155"/>
    </location>
</feature>
<name>A0ABQ5MTA3_9MICC</name>
<dbReference type="EMBL" id="BRVS01000006">
    <property type="protein sequence ID" value="GLB67201.1"/>
    <property type="molecule type" value="Genomic_DNA"/>
</dbReference>
<protein>
    <recommendedName>
        <fullName evidence="4">PIN domain-containing protein</fullName>
    </recommendedName>
</protein>
<dbReference type="CDD" id="cd09873">
    <property type="entry name" value="PIN_Pae0151-like"/>
    <property type="match status" value="1"/>
</dbReference>
<keyword evidence="3" id="KW-1185">Reference proteome</keyword>
<dbReference type="Proteomes" id="UP001209654">
    <property type="component" value="Unassembled WGS sequence"/>
</dbReference>
<evidence type="ECO:0008006" key="4">
    <source>
        <dbReference type="Google" id="ProtNLM"/>
    </source>
</evidence>
<feature type="compositionally biased region" description="Basic residues" evidence="1">
    <location>
        <begin position="145"/>
        <end position="155"/>
    </location>
</feature>
<dbReference type="InterPro" id="IPR044153">
    <property type="entry name" value="PIN_Pae0151-like"/>
</dbReference>
<dbReference type="InterPro" id="IPR029060">
    <property type="entry name" value="PIN-like_dom_sf"/>
</dbReference>
<reference evidence="2 3" key="1">
    <citation type="journal article" date="2023" name="Int. J. Syst. Evol. Microbiol.">
        <title>Arthrobacter mangrovi sp. nov., an actinobacterium isolated from the rhizosphere of a mangrove.</title>
        <authorList>
            <person name="Hamada M."/>
            <person name="Saitou S."/>
            <person name="Enomoto N."/>
            <person name="Nanri K."/>
            <person name="Hidaka K."/>
            <person name="Miura T."/>
            <person name="Tamura T."/>
        </authorList>
    </citation>
    <scope>NUCLEOTIDE SEQUENCE [LARGE SCALE GENOMIC DNA]</scope>
    <source>
        <strain evidence="2 3">NBRC 112813</strain>
    </source>
</reference>
<sequence>MTRFVIGPDVALQLARDRARIAVAHQLVAPTLLRSQVLSVLYREVRSGAMESREAERQLDYLRGLRIRLLGDRALQRAAWKVASELGWPDTFEAEYVALAQLQADAFVTLDQQLARSARKLVKLAEPEALFVPAGTDRRPGSGGGRHRKLPPLKI</sequence>
<organism evidence="2 3">
    <name type="scientific">Arthrobacter mangrovi</name>
    <dbReference type="NCBI Taxonomy" id="2966350"/>
    <lineage>
        <taxon>Bacteria</taxon>
        <taxon>Bacillati</taxon>
        <taxon>Actinomycetota</taxon>
        <taxon>Actinomycetes</taxon>
        <taxon>Micrococcales</taxon>
        <taxon>Micrococcaceae</taxon>
        <taxon>Arthrobacter</taxon>
    </lineage>
</organism>
<dbReference type="Gene3D" id="3.40.50.1010">
    <property type="entry name" value="5'-nuclease"/>
    <property type="match status" value="1"/>
</dbReference>
<dbReference type="RefSeq" id="WP_264795339.1">
    <property type="nucleotide sequence ID" value="NZ_BRVS01000006.1"/>
</dbReference>
<dbReference type="SUPFAM" id="SSF88723">
    <property type="entry name" value="PIN domain-like"/>
    <property type="match status" value="1"/>
</dbReference>
<evidence type="ECO:0000313" key="2">
    <source>
        <dbReference type="EMBL" id="GLB67201.1"/>
    </source>
</evidence>
<evidence type="ECO:0000256" key="1">
    <source>
        <dbReference type="SAM" id="MobiDB-lite"/>
    </source>
</evidence>
<gene>
    <name evidence="2" type="ORF">AHIS1636_16400</name>
</gene>
<evidence type="ECO:0000313" key="3">
    <source>
        <dbReference type="Proteomes" id="UP001209654"/>
    </source>
</evidence>